<organism evidence="2 3">
    <name type="scientific">Methylobacterium iners</name>
    <dbReference type="NCBI Taxonomy" id="418707"/>
    <lineage>
        <taxon>Bacteria</taxon>
        <taxon>Pseudomonadati</taxon>
        <taxon>Pseudomonadota</taxon>
        <taxon>Alphaproteobacteria</taxon>
        <taxon>Hyphomicrobiales</taxon>
        <taxon>Methylobacteriaceae</taxon>
        <taxon>Methylobacterium</taxon>
    </lineage>
</organism>
<feature type="region of interest" description="Disordered" evidence="1">
    <location>
        <begin position="1"/>
        <end position="75"/>
    </location>
</feature>
<comment type="caution">
    <text evidence="2">The sequence shown here is derived from an EMBL/GenBank/DDBJ whole genome shotgun (WGS) entry which is preliminary data.</text>
</comment>
<feature type="compositionally biased region" description="Basic and acidic residues" evidence="1">
    <location>
        <begin position="17"/>
        <end position="27"/>
    </location>
</feature>
<evidence type="ECO:0000313" key="3">
    <source>
        <dbReference type="Proteomes" id="UP001055125"/>
    </source>
</evidence>
<proteinExistence type="predicted"/>
<sequence length="222" mass="24000">MRAARQAGPLPPQVDAPRGRVLSETKLRAGGKFRRATRPDRRSRRWFERRSRVTVRRSSYPRAPPPGRDRTGGQRGRWRWRGLCVGLGPSSWSRRSRGVVDMLAEKPRARGALAHPGGSRVAISPSPSRAAGNASALPRPSTPPPREQGFHGDHDEIPRQRAGLGRAACQRRSSSPSASTSTRSRDGSAPTRARTARGTSRAASSPRRSACRACCGSSSVSA</sequence>
<feature type="compositionally biased region" description="Basic and acidic residues" evidence="1">
    <location>
        <begin position="148"/>
        <end position="159"/>
    </location>
</feature>
<dbReference type="Proteomes" id="UP001055125">
    <property type="component" value="Unassembled WGS sequence"/>
</dbReference>
<reference evidence="2" key="1">
    <citation type="journal article" date="2021" name="Front. Microbiol.">
        <title>Comprehensive Comparative Genomics and Phenotyping of Methylobacterium Species.</title>
        <authorList>
            <person name="Alessa O."/>
            <person name="Ogura Y."/>
            <person name="Fujitani Y."/>
            <person name="Takami H."/>
            <person name="Hayashi T."/>
            <person name="Sahin N."/>
            <person name="Tani A."/>
        </authorList>
    </citation>
    <scope>NUCLEOTIDE SEQUENCE</scope>
    <source>
        <strain evidence="2">DSM 19015</strain>
    </source>
</reference>
<evidence type="ECO:0000256" key="1">
    <source>
        <dbReference type="SAM" id="MobiDB-lite"/>
    </source>
</evidence>
<evidence type="ECO:0000313" key="2">
    <source>
        <dbReference type="EMBL" id="GJD95565.1"/>
    </source>
</evidence>
<feature type="region of interest" description="Disordered" evidence="1">
    <location>
        <begin position="110"/>
        <end position="222"/>
    </location>
</feature>
<accession>A0ABQ4S1F2</accession>
<feature type="compositionally biased region" description="Low complexity" evidence="1">
    <location>
        <begin position="171"/>
        <end position="208"/>
    </location>
</feature>
<protein>
    <submittedName>
        <fullName evidence="2">Uncharacterized protein</fullName>
    </submittedName>
</protein>
<name>A0ABQ4S1F2_9HYPH</name>
<gene>
    <name evidence="2" type="ORF">OCOJLMKI_2778</name>
</gene>
<feature type="compositionally biased region" description="Basic and acidic residues" evidence="1">
    <location>
        <begin position="37"/>
        <end position="51"/>
    </location>
</feature>
<keyword evidence="3" id="KW-1185">Reference proteome</keyword>
<dbReference type="EMBL" id="BPQP01000040">
    <property type="protein sequence ID" value="GJD95565.1"/>
    <property type="molecule type" value="Genomic_DNA"/>
</dbReference>
<reference evidence="2" key="2">
    <citation type="submission" date="2021-08" db="EMBL/GenBank/DDBJ databases">
        <authorList>
            <person name="Tani A."/>
            <person name="Ola A."/>
            <person name="Ogura Y."/>
            <person name="Katsura K."/>
            <person name="Hayashi T."/>
        </authorList>
    </citation>
    <scope>NUCLEOTIDE SEQUENCE</scope>
    <source>
        <strain evidence="2">DSM 19015</strain>
    </source>
</reference>